<evidence type="ECO:0000313" key="1">
    <source>
        <dbReference type="EMBL" id="CAD8052189.1"/>
    </source>
</evidence>
<sequence>MNLIKNKNSTQQKPSLSFIKQLFNKKKLEVVATNLFYTSKEEYSEEIRKQLVSPRERLITREKQNSRQNTMRSHSSLQINDLIECNLIKQKAQIRLNSPYKFSRAKALQLIRDRQKSPCLIVKQRTLPVYSITAIQTSRLRYE</sequence>
<evidence type="ECO:0000313" key="2">
    <source>
        <dbReference type="Proteomes" id="UP000688137"/>
    </source>
</evidence>
<organism evidence="1 2">
    <name type="scientific">Paramecium primaurelia</name>
    <dbReference type="NCBI Taxonomy" id="5886"/>
    <lineage>
        <taxon>Eukaryota</taxon>
        <taxon>Sar</taxon>
        <taxon>Alveolata</taxon>
        <taxon>Ciliophora</taxon>
        <taxon>Intramacronucleata</taxon>
        <taxon>Oligohymenophorea</taxon>
        <taxon>Peniculida</taxon>
        <taxon>Parameciidae</taxon>
        <taxon>Paramecium</taxon>
    </lineage>
</organism>
<gene>
    <name evidence="1" type="ORF">PPRIM_AZ9-3.1.T0190058</name>
</gene>
<comment type="caution">
    <text evidence="1">The sequence shown here is derived from an EMBL/GenBank/DDBJ whole genome shotgun (WGS) entry which is preliminary data.</text>
</comment>
<dbReference type="AlphaFoldDB" id="A0A8S1KAM1"/>
<dbReference type="EMBL" id="CAJJDM010000016">
    <property type="protein sequence ID" value="CAD8052189.1"/>
    <property type="molecule type" value="Genomic_DNA"/>
</dbReference>
<reference evidence="1" key="1">
    <citation type="submission" date="2021-01" db="EMBL/GenBank/DDBJ databases">
        <authorList>
            <consortium name="Genoscope - CEA"/>
            <person name="William W."/>
        </authorList>
    </citation>
    <scope>NUCLEOTIDE SEQUENCE</scope>
</reference>
<protein>
    <submittedName>
        <fullName evidence="1">Uncharacterized protein</fullName>
    </submittedName>
</protein>
<keyword evidence="2" id="KW-1185">Reference proteome</keyword>
<accession>A0A8S1KAM1</accession>
<dbReference type="OMA" id="DRQKSPC"/>
<name>A0A8S1KAM1_PARPR</name>
<proteinExistence type="predicted"/>
<dbReference type="Proteomes" id="UP000688137">
    <property type="component" value="Unassembled WGS sequence"/>
</dbReference>